<dbReference type="EMBL" id="PICB01000125">
    <property type="protein sequence ID" value="PLP48204.1"/>
    <property type="molecule type" value="Genomic_DNA"/>
</dbReference>
<reference evidence="3 4" key="2">
    <citation type="submission" date="2018-01" db="EMBL/GenBank/DDBJ databases">
        <title>Genomic study of Klebsiella pneumoniae.</title>
        <authorList>
            <person name="Yang Y."/>
            <person name="Bicalho R."/>
        </authorList>
    </citation>
    <scope>NUCLEOTIDE SEQUENCE [LARGE SCALE GENOMIC DNA]</scope>
    <source>
        <strain evidence="2 4">A5</strain>
        <strain evidence="1 3">A8</strain>
    </source>
</reference>
<sequence length="91" mass="11058">MEILVTLTIISVPVIYILWDRYFRIYPLSYFGIENVQRVAKWESPEWREQVFSRGGMTSREWIKINTRQLEAIIAELQRRKKINIHHQIKI</sequence>
<reference evidence="3 4" key="1">
    <citation type="submission" date="2017-11" db="EMBL/GenBank/DDBJ databases">
        <authorList>
            <person name="Han C.G."/>
        </authorList>
    </citation>
    <scope>NUCLEOTIDE SEQUENCE [LARGE SCALE GENOMIC DNA]</scope>
    <source>
        <strain evidence="2 4">A5</strain>
        <strain evidence="1 3">A8</strain>
    </source>
</reference>
<evidence type="ECO:0000313" key="4">
    <source>
        <dbReference type="Proteomes" id="UP000234473"/>
    </source>
</evidence>
<comment type="caution">
    <text evidence="2">The sequence shown here is derived from an EMBL/GenBank/DDBJ whole genome shotgun (WGS) entry which is preliminary data.</text>
</comment>
<dbReference type="Proteomes" id="UP000234412">
    <property type="component" value="Unassembled WGS sequence"/>
</dbReference>
<evidence type="ECO:0000313" key="3">
    <source>
        <dbReference type="Proteomes" id="UP000234412"/>
    </source>
</evidence>
<dbReference type="RefSeq" id="WP_020317126.1">
    <property type="nucleotide sequence ID" value="NZ_JAOCOB010000082.1"/>
</dbReference>
<dbReference type="EMBL" id="PIDP01000400">
    <property type="protein sequence ID" value="PLM94673.1"/>
    <property type="molecule type" value="Genomic_DNA"/>
</dbReference>
<organism evidence="2 4">
    <name type="scientific">Klebsiella variicola</name>
    <dbReference type="NCBI Taxonomy" id="244366"/>
    <lineage>
        <taxon>Bacteria</taxon>
        <taxon>Pseudomonadati</taxon>
        <taxon>Pseudomonadota</taxon>
        <taxon>Gammaproteobacteria</taxon>
        <taxon>Enterobacterales</taxon>
        <taxon>Enterobacteriaceae</taxon>
        <taxon>Klebsiella/Raoultella group</taxon>
        <taxon>Klebsiella</taxon>
        <taxon>Klebsiella pneumoniae complex</taxon>
    </lineage>
</organism>
<dbReference type="AlphaFoldDB" id="A0A2N5AL82"/>
<name>A0A2N5AL82_KLEVA</name>
<proteinExistence type="predicted"/>
<dbReference type="Proteomes" id="UP000234473">
    <property type="component" value="Unassembled WGS sequence"/>
</dbReference>
<evidence type="ECO:0000313" key="2">
    <source>
        <dbReference type="EMBL" id="PLP48204.1"/>
    </source>
</evidence>
<protein>
    <submittedName>
        <fullName evidence="2">Uncharacterized protein</fullName>
    </submittedName>
</protein>
<accession>A0A2N5AL82</accession>
<gene>
    <name evidence="2" type="ORF">CWM98_04370</name>
    <name evidence="1" type="ORF">CWN47_13515</name>
</gene>
<evidence type="ECO:0000313" key="1">
    <source>
        <dbReference type="EMBL" id="PLM94673.1"/>
    </source>
</evidence>